<name>A0ABR0RMD4_9EURO</name>
<feature type="region of interest" description="Disordered" evidence="1">
    <location>
        <begin position="1"/>
        <end position="86"/>
    </location>
</feature>
<proteinExistence type="predicted"/>
<protein>
    <recommendedName>
        <fullName evidence="4">Conidiation-specific protein 6</fullName>
    </recommendedName>
</protein>
<gene>
    <name evidence="2" type="ORF">PMZ80_006681</name>
</gene>
<evidence type="ECO:0008006" key="4">
    <source>
        <dbReference type="Google" id="ProtNLM"/>
    </source>
</evidence>
<evidence type="ECO:0000256" key="1">
    <source>
        <dbReference type="SAM" id="MobiDB-lite"/>
    </source>
</evidence>
<accession>A0ABR0RMD4</accession>
<dbReference type="PANTHER" id="PTHR36576:SF2">
    <property type="entry name" value="PROTEIN CON-6, PUTATIVE (AFU_ORTHOLOGUE AFUA_4G03615)-RELATED"/>
    <property type="match status" value="1"/>
</dbReference>
<dbReference type="RefSeq" id="XP_064729493.1">
    <property type="nucleotide sequence ID" value="XM_064875093.1"/>
</dbReference>
<dbReference type="Proteomes" id="UP001334248">
    <property type="component" value="Unassembled WGS sequence"/>
</dbReference>
<keyword evidence="3" id="KW-1185">Reference proteome</keyword>
<dbReference type="PANTHER" id="PTHR36576">
    <property type="entry name" value="UPF0654 PROTEIN C11D3.01C-RELATED"/>
    <property type="match status" value="1"/>
</dbReference>
<evidence type="ECO:0000313" key="2">
    <source>
        <dbReference type="EMBL" id="KAK5941403.1"/>
    </source>
</evidence>
<organism evidence="2 3">
    <name type="scientific">Knufia obscura</name>
    <dbReference type="NCBI Taxonomy" id="1635080"/>
    <lineage>
        <taxon>Eukaryota</taxon>
        <taxon>Fungi</taxon>
        <taxon>Dikarya</taxon>
        <taxon>Ascomycota</taxon>
        <taxon>Pezizomycotina</taxon>
        <taxon>Eurotiomycetes</taxon>
        <taxon>Chaetothyriomycetidae</taxon>
        <taxon>Chaetothyriales</taxon>
        <taxon>Trichomeriaceae</taxon>
        <taxon>Knufia</taxon>
    </lineage>
</organism>
<dbReference type="InterPro" id="IPR052670">
    <property type="entry name" value="UPF0654_domain"/>
</dbReference>
<feature type="compositionally biased region" description="Polar residues" evidence="1">
    <location>
        <begin position="1"/>
        <end position="26"/>
    </location>
</feature>
<comment type="caution">
    <text evidence="2">The sequence shown here is derived from an EMBL/GenBank/DDBJ whole genome shotgun (WGS) entry which is preliminary data.</text>
</comment>
<dbReference type="GeneID" id="90000130"/>
<evidence type="ECO:0000313" key="3">
    <source>
        <dbReference type="Proteomes" id="UP001334248"/>
    </source>
</evidence>
<sequence>MPASNSPEEQSNQIRGYKATLSNPNVSEEAKQNAQKMLDQLDGAGMPDDEGGKDPSRVAGGLKAAINNPSVNEEGKQAAQEKLDNM</sequence>
<feature type="compositionally biased region" description="Basic and acidic residues" evidence="1">
    <location>
        <begin position="73"/>
        <end position="86"/>
    </location>
</feature>
<dbReference type="InterPro" id="IPR018824">
    <property type="entry name" value="Conidiation-specific_6"/>
</dbReference>
<dbReference type="Pfam" id="PF10346">
    <property type="entry name" value="Con-6"/>
    <property type="match status" value="2"/>
</dbReference>
<dbReference type="EMBL" id="JAVHJV010000007">
    <property type="protein sequence ID" value="KAK5941403.1"/>
    <property type="molecule type" value="Genomic_DNA"/>
</dbReference>
<reference evidence="2 3" key="1">
    <citation type="journal article" date="2023" name="Res Sq">
        <title>Genomic and morphological characterization of Knufia obscura isolated from the Mars 2020 spacecraft assembly facility.</title>
        <authorList>
            <person name="Chander A.M."/>
            <person name="Teixeira M.M."/>
            <person name="Singh N.K."/>
            <person name="Williams M.P."/>
            <person name="Parker C.W."/>
            <person name="Leo P."/>
            <person name="Stajich J.E."/>
            <person name="Torok T."/>
            <person name="Tighe S."/>
            <person name="Mason C.E."/>
            <person name="Venkateswaran K."/>
        </authorList>
    </citation>
    <scope>NUCLEOTIDE SEQUENCE [LARGE SCALE GENOMIC DNA]</scope>
    <source>
        <strain evidence="2 3">CCFEE 5817</strain>
    </source>
</reference>